<dbReference type="Proteomes" id="UP000789375">
    <property type="component" value="Unassembled WGS sequence"/>
</dbReference>
<keyword evidence="2" id="KW-1185">Reference proteome</keyword>
<evidence type="ECO:0000313" key="2">
    <source>
        <dbReference type="Proteomes" id="UP000789375"/>
    </source>
</evidence>
<feature type="non-terminal residue" evidence="1">
    <location>
        <position position="1"/>
    </location>
</feature>
<protein>
    <submittedName>
        <fullName evidence="1">7069_t:CDS:1</fullName>
    </submittedName>
</protein>
<evidence type="ECO:0000313" key="1">
    <source>
        <dbReference type="EMBL" id="CAG8671554.1"/>
    </source>
</evidence>
<organism evidence="1 2">
    <name type="scientific">Funneliformis mosseae</name>
    <name type="common">Endomycorrhizal fungus</name>
    <name type="synonym">Glomus mosseae</name>
    <dbReference type="NCBI Taxonomy" id="27381"/>
    <lineage>
        <taxon>Eukaryota</taxon>
        <taxon>Fungi</taxon>
        <taxon>Fungi incertae sedis</taxon>
        <taxon>Mucoromycota</taxon>
        <taxon>Glomeromycotina</taxon>
        <taxon>Glomeromycetes</taxon>
        <taxon>Glomerales</taxon>
        <taxon>Glomeraceae</taxon>
        <taxon>Funneliformis</taxon>
    </lineage>
</organism>
<proteinExistence type="predicted"/>
<comment type="caution">
    <text evidence="1">The sequence shown here is derived from an EMBL/GenBank/DDBJ whole genome shotgun (WGS) entry which is preliminary data.</text>
</comment>
<gene>
    <name evidence="1" type="ORF">FMOSSE_LOCUS12438</name>
</gene>
<dbReference type="EMBL" id="CAJVPP010005910">
    <property type="protein sequence ID" value="CAG8671554.1"/>
    <property type="molecule type" value="Genomic_DNA"/>
</dbReference>
<dbReference type="AlphaFoldDB" id="A0A9N9EH25"/>
<sequence length="68" mass="8040">YFDLIEDITNEDVELTFKWYTHATVEETGIVQAKSNYYNVSDFSNVTVNMNEEEVESYNTVNETYLLR</sequence>
<accession>A0A9N9EH25</accession>
<name>A0A9N9EH25_FUNMO</name>
<reference evidence="1" key="1">
    <citation type="submission" date="2021-06" db="EMBL/GenBank/DDBJ databases">
        <authorList>
            <person name="Kallberg Y."/>
            <person name="Tangrot J."/>
            <person name="Rosling A."/>
        </authorList>
    </citation>
    <scope>NUCLEOTIDE SEQUENCE</scope>
    <source>
        <strain evidence="1">87-6 pot B 2015</strain>
    </source>
</reference>